<protein>
    <submittedName>
        <fullName evidence="2">DUF2829 domain-containing protein</fullName>
    </submittedName>
</protein>
<dbReference type="OrthoDB" id="9806476at2"/>
<name>A0A4Z0QI60_9BACT</name>
<reference evidence="2 3" key="1">
    <citation type="submission" date="2019-04" db="EMBL/GenBank/DDBJ databases">
        <authorList>
            <person name="Feng G."/>
            <person name="Zhang J."/>
            <person name="Zhu H."/>
        </authorList>
    </citation>
    <scope>NUCLEOTIDE SEQUENCE [LARGE SCALE GENOMIC DNA]</scope>
    <source>
        <strain evidence="2 3">9PBR-1</strain>
    </source>
</reference>
<dbReference type="Proteomes" id="UP000298471">
    <property type="component" value="Unassembled WGS sequence"/>
</dbReference>
<dbReference type="RefSeq" id="WP_135394513.1">
    <property type="nucleotide sequence ID" value="NZ_SRMB01000001.1"/>
</dbReference>
<evidence type="ECO:0000259" key="1">
    <source>
        <dbReference type="Pfam" id="PF11195"/>
    </source>
</evidence>
<evidence type="ECO:0000313" key="3">
    <source>
        <dbReference type="Proteomes" id="UP000298471"/>
    </source>
</evidence>
<dbReference type="AlphaFoldDB" id="A0A4Z0QI60"/>
<comment type="caution">
    <text evidence="2">The sequence shown here is derived from an EMBL/GenBank/DDBJ whole genome shotgun (WGS) entry which is preliminary data.</text>
</comment>
<accession>A0A4Z0QI60</accession>
<proteinExistence type="predicted"/>
<dbReference type="EMBL" id="SRMB01000001">
    <property type="protein sequence ID" value="TGE29757.1"/>
    <property type="molecule type" value="Genomic_DNA"/>
</dbReference>
<organism evidence="2 3">
    <name type="scientific">Hymenobacter metallicola</name>
    <dbReference type="NCBI Taxonomy" id="2563114"/>
    <lineage>
        <taxon>Bacteria</taxon>
        <taxon>Pseudomonadati</taxon>
        <taxon>Bacteroidota</taxon>
        <taxon>Cytophagia</taxon>
        <taxon>Cytophagales</taxon>
        <taxon>Hymenobacteraceae</taxon>
        <taxon>Hymenobacter</taxon>
    </lineage>
</organism>
<dbReference type="InterPro" id="IPR021361">
    <property type="entry name" value="Tad2-like_dom"/>
</dbReference>
<evidence type="ECO:0000313" key="2">
    <source>
        <dbReference type="EMBL" id="TGE29757.1"/>
    </source>
</evidence>
<gene>
    <name evidence="2" type="ORF">E5K02_09945</name>
</gene>
<sequence length="127" mass="14003">MNNTTKSQTMNTTTFGAAIEAAKDGFKITRSGWNGKGMWLIMFSHSTFITVDTNDGEVVPNDISELGYCAHIGDEGTRIEHIGITDTGADFYPISDFLLMKTADNKVVPWLASQTDVLAEDWLILPR</sequence>
<feature type="domain" description="Thoeris anti-defense 2-like" evidence="1">
    <location>
        <begin position="14"/>
        <end position="124"/>
    </location>
</feature>
<dbReference type="Pfam" id="PF11195">
    <property type="entry name" value="Tad2-like"/>
    <property type="match status" value="1"/>
</dbReference>
<keyword evidence="3" id="KW-1185">Reference proteome</keyword>